<protein>
    <submittedName>
        <fullName evidence="2">GyrI-like domain-containing protein</fullName>
    </submittedName>
</protein>
<feature type="domain" description="AraC effector-binding" evidence="1">
    <location>
        <begin position="40"/>
        <end position="208"/>
    </location>
</feature>
<name>A0A5D4RIE4_9BACI</name>
<dbReference type="AlphaFoldDB" id="A0A5D4RIE4"/>
<organism evidence="2 3">
    <name type="scientific">Bacillus infantis</name>
    <dbReference type="NCBI Taxonomy" id="324767"/>
    <lineage>
        <taxon>Bacteria</taxon>
        <taxon>Bacillati</taxon>
        <taxon>Bacillota</taxon>
        <taxon>Bacilli</taxon>
        <taxon>Bacillales</taxon>
        <taxon>Bacillaceae</taxon>
        <taxon>Bacillus</taxon>
    </lineage>
</organism>
<dbReference type="InterPro" id="IPR010499">
    <property type="entry name" value="AraC_E-bd"/>
</dbReference>
<sequence length="215" mass="24988">MGDRAVKNHFPIEDFHPQRTPQSLQVLLGQREKHQKSRTLQVNTVIIEEFKMLAIKVNGHMGNFEAGKEVRKAWKKLNHMISSNDSMIVEKNAGIVFYDQGNMVKSDGTIDLWVGVKVRNITHIPQDFRCFTIPKRKYAKIDCCCFSRAEMDRRYHYLSGWIKEEGYQIDHDADAFSLEPNRLDAFNPFDVPAHEIQAFDFDILYPIKKGRGKDE</sequence>
<accession>A0A5D4RIE4</accession>
<evidence type="ECO:0000313" key="2">
    <source>
        <dbReference type="EMBL" id="TYS51225.1"/>
    </source>
</evidence>
<evidence type="ECO:0000259" key="1">
    <source>
        <dbReference type="SMART" id="SM00871"/>
    </source>
</evidence>
<comment type="caution">
    <text evidence="2">The sequence shown here is derived from an EMBL/GenBank/DDBJ whole genome shotgun (WGS) entry which is preliminary data.</text>
</comment>
<gene>
    <name evidence="2" type="ORF">FZD51_04095</name>
</gene>
<evidence type="ECO:0000313" key="3">
    <source>
        <dbReference type="Proteomes" id="UP000322139"/>
    </source>
</evidence>
<dbReference type="InterPro" id="IPR029441">
    <property type="entry name" value="Cass2"/>
</dbReference>
<dbReference type="EMBL" id="VTER01000002">
    <property type="protein sequence ID" value="TYS51225.1"/>
    <property type="molecule type" value="Genomic_DNA"/>
</dbReference>
<dbReference type="RefSeq" id="WP_148973601.1">
    <property type="nucleotide sequence ID" value="NZ_JBNIKU010000024.1"/>
</dbReference>
<dbReference type="Gene3D" id="3.20.80.10">
    <property type="entry name" value="Regulatory factor, effector binding domain"/>
    <property type="match status" value="1"/>
</dbReference>
<reference evidence="2 3" key="1">
    <citation type="submission" date="2019-08" db="EMBL/GenBank/DDBJ databases">
        <title>Bacillus genomes from the desert of Cuatro Cienegas, Coahuila.</title>
        <authorList>
            <person name="Olmedo-Alvarez G."/>
        </authorList>
    </citation>
    <scope>NUCLEOTIDE SEQUENCE [LARGE SCALE GENOMIC DNA]</scope>
    <source>
        <strain evidence="2 3">CH446_14T</strain>
    </source>
</reference>
<dbReference type="InterPro" id="IPR011256">
    <property type="entry name" value="Reg_factor_effector_dom_sf"/>
</dbReference>
<dbReference type="Pfam" id="PF14526">
    <property type="entry name" value="Cass2"/>
    <property type="match status" value="1"/>
</dbReference>
<proteinExistence type="predicted"/>
<dbReference type="Proteomes" id="UP000322139">
    <property type="component" value="Unassembled WGS sequence"/>
</dbReference>
<dbReference type="SUPFAM" id="SSF55136">
    <property type="entry name" value="Probable bacterial effector-binding domain"/>
    <property type="match status" value="1"/>
</dbReference>
<dbReference type="SMART" id="SM00871">
    <property type="entry name" value="AraC_E_bind"/>
    <property type="match status" value="1"/>
</dbReference>